<dbReference type="KEGG" id="vg:28802828"/>
<keyword evidence="2" id="KW-1185">Reference proteome</keyword>
<dbReference type="Proteomes" id="UP000203169">
    <property type="component" value="Segment"/>
</dbReference>
<reference evidence="1 2" key="1">
    <citation type="submission" date="2016-03" db="EMBL/GenBank/DDBJ databases">
        <authorList>
            <person name="Montgomery M.T."/>
            <person name="Guerrero C.A."/>
            <person name="Mavrich T.N."/>
            <person name="Pope W.H."/>
            <person name="Garlena R.A."/>
            <person name="Russell D.A."/>
            <person name="Jacobs-Sera D."/>
            <person name="Hendrix R.W."/>
            <person name="Hatfull G.F."/>
        </authorList>
    </citation>
    <scope>NUCLEOTIDE SEQUENCE [LARGE SCALE GENOMIC DNA]</scope>
</reference>
<accession>A0A160DDE9</accession>
<evidence type="ECO:0000313" key="2">
    <source>
        <dbReference type="Proteomes" id="UP000203169"/>
    </source>
</evidence>
<evidence type="ECO:0000313" key="1">
    <source>
        <dbReference type="EMBL" id="ANA85758.1"/>
    </source>
</evidence>
<protein>
    <submittedName>
        <fullName evidence="1">Uncharacterized protein</fullName>
    </submittedName>
</protein>
<organism evidence="1 2">
    <name type="scientific">Gordonia phage Cozz</name>
    <dbReference type="NCBI Taxonomy" id="1838066"/>
    <lineage>
        <taxon>Viruses</taxon>
        <taxon>Duplodnaviria</taxon>
        <taxon>Heunggongvirae</taxon>
        <taxon>Uroviricota</taxon>
        <taxon>Caudoviricetes</taxon>
        <taxon>Emalynvirus</taxon>
        <taxon>Emalynvirus cozz</taxon>
    </lineage>
</organism>
<dbReference type="EMBL" id="KU998239">
    <property type="protein sequence ID" value="ANA85758.1"/>
    <property type="molecule type" value="Genomic_DNA"/>
</dbReference>
<sequence length="89" mass="10712">MSVRRRNKRLQQESKINHIPTYNDRGEFVGFREELKEPAAFADPMAHKRQQIMNLERDRLKHISAEQKRVDYVLRMKRYGFKMGKAHKA</sequence>
<proteinExistence type="predicted"/>
<name>A0A160DDE9_9CAUD</name>
<dbReference type="RefSeq" id="YP_009276511.1">
    <property type="nucleotide sequence ID" value="NC_030941.1"/>
</dbReference>
<gene>
    <name evidence="1" type="primary">52</name>
    <name evidence="1" type="ORF">PBI_COZZ_52</name>
</gene>
<dbReference type="OrthoDB" id="29243at10239"/>
<dbReference type="GeneID" id="28802828"/>